<evidence type="ECO:0000313" key="2">
    <source>
        <dbReference type="Proteomes" id="UP001632038"/>
    </source>
</evidence>
<gene>
    <name evidence="1" type="ORF">CASFOL_037591</name>
</gene>
<evidence type="ECO:0000313" key="1">
    <source>
        <dbReference type="EMBL" id="KAL3618509.1"/>
    </source>
</evidence>
<keyword evidence="2" id="KW-1185">Reference proteome</keyword>
<comment type="caution">
    <text evidence="1">The sequence shown here is derived from an EMBL/GenBank/DDBJ whole genome shotgun (WGS) entry which is preliminary data.</text>
</comment>
<accession>A0ABD3BML8</accession>
<dbReference type="Proteomes" id="UP001632038">
    <property type="component" value="Unassembled WGS sequence"/>
</dbReference>
<dbReference type="AlphaFoldDB" id="A0ABD3BML8"/>
<proteinExistence type="predicted"/>
<dbReference type="EMBL" id="JAVIJP010000080">
    <property type="protein sequence ID" value="KAL3618509.1"/>
    <property type="molecule type" value="Genomic_DNA"/>
</dbReference>
<name>A0ABD3BML8_9LAMI</name>
<organism evidence="1 2">
    <name type="scientific">Castilleja foliolosa</name>
    <dbReference type="NCBI Taxonomy" id="1961234"/>
    <lineage>
        <taxon>Eukaryota</taxon>
        <taxon>Viridiplantae</taxon>
        <taxon>Streptophyta</taxon>
        <taxon>Embryophyta</taxon>
        <taxon>Tracheophyta</taxon>
        <taxon>Spermatophyta</taxon>
        <taxon>Magnoliopsida</taxon>
        <taxon>eudicotyledons</taxon>
        <taxon>Gunneridae</taxon>
        <taxon>Pentapetalae</taxon>
        <taxon>asterids</taxon>
        <taxon>lamiids</taxon>
        <taxon>Lamiales</taxon>
        <taxon>Orobanchaceae</taxon>
        <taxon>Pedicularideae</taxon>
        <taxon>Castillejinae</taxon>
        <taxon>Castilleja</taxon>
    </lineage>
</organism>
<sequence length="96" mass="10944">MGCVRGDFVYKRVGSIIHNGDCRCGIIGVIDVIYVMDDSNGHVWVHSNKQGFQDYEAYPELEKWFGEKVAEYLDNNVDKTQVIILIDCDLEAGDHY</sequence>
<reference evidence="2" key="1">
    <citation type="journal article" date="2024" name="IScience">
        <title>Strigolactones Initiate the Formation of Haustorium-like Structures in Castilleja.</title>
        <authorList>
            <person name="Buerger M."/>
            <person name="Peterson D."/>
            <person name="Chory J."/>
        </authorList>
    </citation>
    <scope>NUCLEOTIDE SEQUENCE [LARGE SCALE GENOMIC DNA]</scope>
</reference>
<protein>
    <submittedName>
        <fullName evidence="1">Uncharacterized protein</fullName>
    </submittedName>
</protein>